<dbReference type="PANTHER" id="PTHR24253">
    <property type="entry name" value="TRANSMEMBRANE PROTEASE SERINE"/>
    <property type="match status" value="1"/>
</dbReference>
<dbReference type="InterPro" id="IPR009003">
    <property type="entry name" value="Peptidase_S1_PA"/>
</dbReference>
<dbReference type="Gene3D" id="2.40.10.10">
    <property type="entry name" value="Trypsin-like serine proteases"/>
    <property type="match status" value="2"/>
</dbReference>
<dbReference type="PROSITE" id="PS50240">
    <property type="entry name" value="TRYPSIN_DOM"/>
    <property type="match status" value="1"/>
</dbReference>
<dbReference type="PANTHER" id="PTHR24253:SF62">
    <property type="entry name" value="TRANSMEMBRANE PROTEASE SERINE 6"/>
    <property type="match status" value="1"/>
</dbReference>
<dbReference type="InterPro" id="IPR001254">
    <property type="entry name" value="Trypsin_dom"/>
</dbReference>
<dbReference type="GO" id="GO:0006508">
    <property type="term" value="P:proteolysis"/>
    <property type="evidence" value="ECO:0007669"/>
    <property type="project" value="InterPro"/>
</dbReference>
<dbReference type="FunFam" id="2.40.10.10:FF:000002">
    <property type="entry name" value="Transmembrane protease serine"/>
    <property type="match status" value="1"/>
</dbReference>
<protein>
    <submittedName>
        <fullName evidence="4">Transmembrane serine protease 6</fullName>
    </submittedName>
</protein>
<dbReference type="SMART" id="SM00020">
    <property type="entry name" value="Tryp_SPc"/>
    <property type="match status" value="1"/>
</dbReference>
<dbReference type="Proteomes" id="UP000694424">
    <property type="component" value="Unplaced"/>
</dbReference>
<accession>A0A8B9PP56</accession>
<keyword evidence="5" id="KW-1185">Reference proteome</keyword>
<dbReference type="InterPro" id="IPR043504">
    <property type="entry name" value="Peptidase_S1_PA_chymotrypsin"/>
</dbReference>
<sequence length="233" mass="24566">MRETVVSDFSSLPVPGLSRTQLLALPEVGRDGEDSGGLGPACTPLGAETSALVKASFHCQAASACSSPLSRIVGGDDSVEGEWPWQASLQVRGRHIYLVPLPHVPFHVLAVLLPLLSPCSLPCHSHLYLTNLTHLMLCAGYHKGKKDACQGDSGGPLACKEPSGKWFLAGLVSWGMGCARPNYYGVYTRITQVLREAQHGGTDHEIYSGVKPGVLGHSGEADSPLPEAGISSC</sequence>
<evidence type="ECO:0000259" key="3">
    <source>
        <dbReference type="PROSITE" id="PS50240"/>
    </source>
</evidence>
<dbReference type="Ensembl" id="ENSAOWT00000017074.1">
    <property type="protein sequence ID" value="ENSAOWP00000015052.1"/>
    <property type="gene ID" value="ENSAOWG00000010261.1"/>
</dbReference>
<evidence type="ECO:0000256" key="1">
    <source>
        <dbReference type="ARBA" id="ARBA00023157"/>
    </source>
</evidence>
<evidence type="ECO:0000256" key="2">
    <source>
        <dbReference type="ARBA" id="ARBA00024195"/>
    </source>
</evidence>
<reference evidence="4" key="2">
    <citation type="submission" date="2025-09" db="UniProtKB">
        <authorList>
            <consortium name="Ensembl"/>
        </authorList>
    </citation>
    <scope>IDENTIFICATION</scope>
</reference>
<comment type="similarity">
    <text evidence="2">Belongs to the peptidase S1 family. CLIP subfamily.</text>
</comment>
<proteinExistence type="inferred from homology"/>
<dbReference type="InterPro" id="IPR033116">
    <property type="entry name" value="TRYPSIN_SER"/>
</dbReference>
<feature type="domain" description="Peptidase S1" evidence="3">
    <location>
        <begin position="1"/>
        <end position="215"/>
    </location>
</feature>
<evidence type="ECO:0000313" key="4">
    <source>
        <dbReference type="Ensembl" id="ENSAOWP00000015052.1"/>
    </source>
</evidence>
<reference evidence="4" key="1">
    <citation type="submission" date="2025-08" db="UniProtKB">
        <authorList>
            <consortium name="Ensembl"/>
        </authorList>
    </citation>
    <scope>IDENTIFICATION</scope>
</reference>
<evidence type="ECO:0000313" key="5">
    <source>
        <dbReference type="Proteomes" id="UP000694424"/>
    </source>
</evidence>
<dbReference type="GO" id="GO:0004252">
    <property type="term" value="F:serine-type endopeptidase activity"/>
    <property type="evidence" value="ECO:0007669"/>
    <property type="project" value="InterPro"/>
</dbReference>
<organism evidence="4 5">
    <name type="scientific">Apteryx owenii</name>
    <name type="common">Little spotted kiwi</name>
    <dbReference type="NCBI Taxonomy" id="8824"/>
    <lineage>
        <taxon>Eukaryota</taxon>
        <taxon>Metazoa</taxon>
        <taxon>Chordata</taxon>
        <taxon>Craniata</taxon>
        <taxon>Vertebrata</taxon>
        <taxon>Euteleostomi</taxon>
        <taxon>Archelosauria</taxon>
        <taxon>Archosauria</taxon>
        <taxon>Dinosauria</taxon>
        <taxon>Saurischia</taxon>
        <taxon>Theropoda</taxon>
        <taxon>Coelurosauria</taxon>
        <taxon>Aves</taxon>
        <taxon>Palaeognathae</taxon>
        <taxon>Apterygiformes</taxon>
        <taxon>Apterygidae</taxon>
        <taxon>Apteryx</taxon>
    </lineage>
</organism>
<dbReference type="Pfam" id="PF00089">
    <property type="entry name" value="Trypsin"/>
    <property type="match status" value="1"/>
</dbReference>
<keyword evidence="1" id="KW-1015">Disulfide bond</keyword>
<dbReference type="PROSITE" id="PS00135">
    <property type="entry name" value="TRYPSIN_SER"/>
    <property type="match status" value="1"/>
</dbReference>
<dbReference type="SUPFAM" id="SSF50494">
    <property type="entry name" value="Trypsin-like serine proteases"/>
    <property type="match status" value="1"/>
</dbReference>
<dbReference type="AlphaFoldDB" id="A0A8B9PP56"/>
<name>A0A8B9PP56_APTOW</name>